<dbReference type="PANTHER" id="PTHR48081">
    <property type="entry name" value="AB HYDROLASE SUPERFAMILY PROTEIN C4A8.06C"/>
    <property type="match status" value="1"/>
</dbReference>
<dbReference type="Proteomes" id="UP000248926">
    <property type="component" value="Unassembled WGS sequence"/>
</dbReference>
<dbReference type="InterPro" id="IPR029058">
    <property type="entry name" value="AB_hydrolase_fold"/>
</dbReference>
<dbReference type="InterPro" id="IPR049492">
    <property type="entry name" value="BD-FAE-like_dom"/>
</dbReference>
<dbReference type="AlphaFoldDB" id="A0A328P6E4"/>
<dbReference type="EMBL" id="NFZS01000001">
    <property type="protein sequence ID" value="RAO76913.1"/>
    <property type="molecule type" value="Genomic_DNA"/>
</dbReference>
<evidence type="ECO:0000256" key="1">
    <source>
        <dbReference type="ARBA" id="ARBA00022801"/>
    </source>
</evidence>
<name>A0A328P6E4_9GAMM</name>
<keyword evidence="5" id="KW-1185">Reference proteome</keyword>
<dbReference type="Gene3D" id="3.40.50.1820">
    <property type="entry name" value="alpha/beta hydrolase"/>
    <property type="match status" value="1"/>
</dbReference>
<accession>A0A328P6E4</accession>
<dbReference type="SUPFAM" id="SSF53474">
    <property type="entry name" value="alpha/beta-Hydrolases"/>
    <property type="match status" value="1"/>
</dbReference>
<feature type="signal peptide" evidence="2">
    <location>
        <begin position="1"/>
        <end position="36"/>
    </location>
</feature>
<organism evidence="4 5">
    <name type="scientific">Dyella jiangningensis</name>
    <dbReference type="NCBI Taxonomy" id="1379159"/>
    <lineage>
        <taxon>Bacteria</taxon>
        <taxon>Pseudomonadati</taxon>
        <taxon>Pseudomonadota</taxon>
        <taxon>Gammaproteobacteria</taxon>
        <taxon>Lysobacterales</taxon>
        <taxon>Rhodanobacteraceae</taxon>
        <taxon>Dyella</taxon>
    </lineage>
</organism>
<keyword evidence="2" id="KW-0732">Signal</keyword>
<evidence type="ECO:0000256" key="2">
    <source>
        <dbReference type="SAM" id="SignalP"/>
    </source>
</evidence>
<evidence type="ECO:0000313" key="5">
    <source>
        <dbReference type="Proteomes" id="UP000248926"/>
    </source>
</evidence>
<reference evidence="4 5" key="1">
    <citation type="journal article" date="2018" name="Genet. Mol. Biol.">
        <title>The genome sequence of Dyella jiangningensis FCAV SCS01 from a lignocellulose-decomposing microbial consortium metagenome reveals potential for biotechnological applications.</title>
        <authorList>
            <person name="Desiderato J.G."/>
            <person name="Alvarenga D.O."/>
            <person name="Constancio M.T.L."/>
            <person name="Alves L.M.C."/>
            <person name="Varani A.M."/>
        </authorList>
    </citation>
    <scope>NUCLEOTIDE SEQUENCE [LARGE SCALE GENOMIC DNA]</scope>
    <source>
        <strain evidence="4 5">FCAV SCS01</strain>
    </source>
</reference>
<evidence type="ECO:0000259" key="3">
    <source>
        <dbReference type="Pfam" id="PF20434"/>
    </source>
</evidence>
<dbReference type="PANTHER" id="PTHR48081:SF9">
    <property type="entry name" value="CARBOXYLESTERASE"/>
    <property type="match status" value="1"/>
</dbReference>
<proteinExistence type="predicted"/>
<dbReference type="InterPro" id="IPR019826">
    <property type="entry name" value="Carboxylesterase_B_AS"/>
</dbReference>
<keyword evidence="1 4" id="KW-0378">Hydrolase</keyword>
<feature type="chain" id="PRO_5035926559" evidence="2">
    <location>
        <begin position="37"/>
        <end position="301"/>
    </location>
</feature>
<gene>
    <name evidence="4" type="ORF">CA260_03095</name>
</gene>
<sequence>MPFMQSIQVKCRKARLVPLLACSCLLLSGCEATLFAGLNATDQHHGITEQHGVVFDTEHALALDVYAPAQANHAPVVVFFYGGDWARGERAWYRFVGSALAAEGVVVVIPDYRKVPKVALDGFMSDAASAVAWAHAHADEFGGAANDIFVMGHSAGGQIAALLATDPEWLAASGMRPRDLAGFIGLAGCYDFVPVPDDDEDMIAAFGDTPEAQRRGQPVSYVQGNEPPMLLLQGVDDREVVPSNAISLTRAMDARHEDVTLKLYPDVGHEAVLLALSRPMRGDAPTLPDLLTFIHAHPAAR</sequence>
<dbReference type="InterPro" id="IPR050300">
    <property type="entry name" value="GDXG_lipolytic_enzyme"/>
</dbReference>
<evidence type="ECO:0000313" key="4">
    <source>
        <dbReference type="EMBL" id="RAO76913.1"/>
    </source>
</evidence>
<dbReference type="GO" id="GO:0016787">
    <property type="term" value="F:hydrolase activity"/>
    <property type="evidence" value="ECO:0007669"/>
    <property type="project" value="UniProtKB-KW"/>
</dbReference>
<dbReference type="OrthoDB" id="9771666at2"/>
<comment type="caution">
    <text evidence="4">The sequence shown here is derived from an EMBL/GenBank/DDBJ whole genome shotgun (WGS) entry which is preliminary data.</text>
</comment>
<feature type="domain" description="BD-FAE-like" evidence="3">
    <location>
        <begin position="63"/>
        <end position="250"/>
    </location>
</feature>
<dbReference type="PROSITE" id="PS00122">
    <property type="entry name" value="CARBOXYLESTERASE_B_1"/>
    <property type="match status" value="1"/>
</dbReference>
<protein>
    <submittedName>
        <fullName evidence="4">Alpha/beta hydrolase</fullName>
    </submittedName>
</protein>
<dbReference type="Pfam" id="PF20434">
    <property type="entry name" value="BD-FAE"/>
    <property type="match status" value="1"/>
</dbReference>